<reference evidence="3" key="1">
    <citation type="submission" date="2021-04" db="EMBL/GenBank/DDBJ databases">
        <authorList>
            <person name="Rodrigo-Torres L."/>
            <person name="Arahal R. D."/>
            <person name="Lucena T."/>
        </authorList>
    </citation>
    <scope>NUCLEOTIDE SEQUENCE</scope>
    <source>
        <strain evidence="3">CECT 9275</strain>
    </source>
</reference>
<comment type="caution">
    <text evidence="3">The sequence shown here is derived from an EMBL/GenBank/DDBJ whole genome shotgun (WGS) entry which is preliminary data.</text>
</comment>
<dbReference type="InterPro" id="IPR051532">
    <property type="entry name" value="Ester_Hydrolysis_Enzymes"/>
</dbReference>
<dbReference type="EMBL" id="CAJRAF010000001">
    <property type="protein sequence ID" value="CAG4988850.1"/>
    <property type="molecule type" value="Genomic_DNA"/>
</dbReference>
<evidence type="ECO:0000313" key="4">
    <source>
        <dbReference type="Proteomes" id="UP000680038"/>
    </source>
</evidence>
<evidence type="ECO:0000256" key="1">
    <source>
        <dbReference type="SAM" id="SignalP"/>
    </source>
</evidence>
<dbReference type="InterPro" id="IPR036514">
    <property type="entry name" value="SGNH_hydro_sf"/>
</dbReference>
<organism evidence="3 4">
    <name type="scientific">Dyadobacter helix</name>
    <dbReference type="NCBI Taxonomy" id="2822344"/>
    <lineage>
        <taxon>Bacteria</taxon>
        <taxon>Pseudomonadati</taxon>
        <taxon>Bacteroidota</taxon>
        <taxon>Cytophagia</taxon>
        <taxon>Cytophagales</taxon>
        <taxon>Spirosomataceae</taxon>
        <taxon>Dyadobacter</taxon>
    </lineage>
</organism>
<dbReference type="PANTHER" id="PTHR30383">
    <property type="entry name" value="THIOESTERASE 1/PROTEASE 1/LYSOPHOSPHOLIPASE L1"/>
    <property type="match status" value="1"/>
</dbReference>
<name>A0A916J7H0_9BACT</name>
<dbReference type="CDD" id="cd00229">
    <property type="entry name" value="SGNH_hydrolase"/>
    <property type="match status" value="1"/>
</dbReference>
<evidence type="ECO:0000259" key="2">
    <source>
        <dbReference type="Pfam" id="PF13472"/>
    </source>
</evidence>
<dbReference type="SUPFAM" id="SSF52266">
    <property type="entry name" value="SGNH hydrolase"/>
    <property type="match status" value="1"/>
</dbReference>
<accession>A0A916J7H0</accession>
<gene>
    <name evidence="3" type="ORF">DYBT9275_00172</name>
</gene>
<dbReference type="Gene3D" id="3.40.50.1110">
    <property type="entry name" value="SGNH hydrolase"/>
    <property type="match status" value="1"/>
</dbReference>
<evidence type="ECO:0000313" key="3">
    <source>
        <dbReference type="EMBL" id="CAG4988850.1"/>
    </source>
</evidence>
<keyword evidence="1" id="KW-0732">Signal</keyword>
<feature type="domain" description="SGNH hydrolase-type esterase" evidence="2">
    <location>
        <begin position="176"/>
        <end position="348"/>
    </location>
</feature>
<dbReference type="Pfam" id="PF13472">
    <property type="entry name" value="Lipase_GDSL_2"/>
    <property type="match status" value="1"/>
</dbReference>
<proteinExistence type="predicted"/>
<feature type="signal peptide" evidence="1">
    <location>
        <begin position="1"/>
        <end position="18"/>
    </location>
</feature>
<dbReference type="AlphaFoldDB" id="A0A916J7H0"/>
<feature type="chain" id="PRO_5037908389" description="SGNH hydrolase-type esterase domain-containing protein" evidence="1">
    <location>
        <begin position="19"/>
        <end position="364"/>
    </location>
</feature>
<protein>
    <recommendedName>
        <fullName evidence="2">SGNH hydrolase-type esterase domain-containing protein</fullName>
    </recommendedName>
</protein>
<dbReference type="GO" id="GO:0016788">
    <property type="term" value="F:hydrolase activity, acting on ester bonds"/>
    <property type="evidence" value="ECO:0007669"/>
    <property type="project" value="UniProtKB-ARBA"/>
</dbReference>
<sequence>MKSFVAAFLILLSLPGFAQQENWLDLAMRPFWKGKTMYNESVMMISKDGAPAEAKLLFKPKKIISVKNSALNIEYKRGVDWEYRNGRICLLPGSGAVSLSEKEMFPDTTSLKTFPRKGGGKLLFREGTFFHDHQLAVTYTHRKNAWKGLVYTQNKDALPISIGKLQKKEALHLLLYGDSISEGYNASGKFGVEPNLPDWGMLVAETLRRQYRTSVTFTNTAVAGQDSKWGKNNAQKLVTDHQPDLVMIAFGMNDGTGKMSPEKFGENISAIIANVRAENPKAEFILVSTTLPNPESTFLGTQLTFGDVLKKMAGEGIAYVDMTTVHAELLKHKDYPDMTGNNINHPNDFLMRWYAQQVAGLLLP</sequence>
<dbReference type="Proteomes" id="UP000680038">
    <property type="component" value="Unassembled WGS sequence"/>
</dbReference>
<dbReference type="InterPro" id="IPR013830">
    <property type="entry name" value="SGNH_hydro"/>
</dbReference>
<dbReference type="RefSeq" id="WP_215236982.1">
    <property type="nucleotide sequence ID" value="NZ_CAJRAF010000001.1"/>
</dbReference>
<keyword evidence="4" id="KW-1185">Reference proteome</keyword>